<comment type="similarity">
    <text evidence="2">Belongs to the TAF8 family.</text>
</comment>
<evidence type="ECO:0000256" key="7">
    <source>
        <dbReference type="SAM" id="Coils"/>
    </source>
</evidence>
<evidence type="ECO:0000256" key="6">
    <source>
        <dbReference type="ARBA" id="ARBA00023242"/>
    </source>
</evidence>
<feature type="compositionally biased region" description="Basic and acidic residues" evidence="8">
    <location>
        <begin position="1"/>
        <end position="15"/>
    </location>
</feature>
<evidence type="ECO:0000256" key="1">
    <source>
        <dbReference type="ARBA" id="ARBA00004123"/>
    </source>
</evidence>
<dbReference type="InterPro" id="IPR009072">
    <property type="entry name" value="Histone-fold"/>
</dbReference>
<keyword evidence="6" id="KW-0539">Nucleus</keyword>
<evidence type="ECO:0000256" key="5">
    <source>
        <dbReference type="ARBA" id="ARBA00023163"/>
    </source>
</evidence>
<keyword evidence="5" id="KW-0804">Transcription</keyword>
<evidence type="ECO:0000256" key="4">
    <source>
        <dbReference type="ARBA" id="ARBA00023015"/>
    </source>
</evidence>
<dbReference type="PANTHER" id="PTHR46338:SF1">
    <property type="entry name" value="TRANSCRIPTION INITIATION FACTOR TFIID SUBUNIT 8"/>
    <property type="match status" value="1"/>
</dbReference>
<evidence type="ECO:0000259" key="9">
    <source>
        <dbReference type="SMART" id="SM00576"/>
    </source>
</evidence>
<evidence type="ECO:0000256" key="8">
    <source>
        <dbReference type="SAM" id="MobiDB-lite"/>
    </source>
</evidence>
<proteinExistence type="inferred from homology"/>
<dbReference type="GO" id="GO:0046982">
    <property type="term" value="F:protein heterodimerization activity"/>
    <property type="evidence" value="ECO:0007669"/>
    <property type="project" value="InterPro"/>
</dbReference>
<dbReference type="GO" id="GO:0003743">
    <property type="term" value="F:translation initiation factor activity"/>
    <property type="evidence" value="ECO:0007669"/>
    <property type="project" value="UniProtKB-KW"/>
</dbReference>
<accession>A0A1J3CXS4</accession>
<dbReference type="InterPro" id="IPR006565">
    <property type="entry name" value="BTP"/>
</dbReference>
<evidence type="ECO:0000313" key="10">
    <source>
        <dbReference type="EMBL" id="JAU10261.1"/>
    </source>
</evidence>
<keyword evidence="10" id="KW-0396">Initiation factor</keyword>
<feature type="domain" description="Bromodomain associated" evidence="9">
    <location>
        <begin position="26"/>
        <end position="102"/>
    </location>
</feature>
<keyword evidence="4" id="KW-0805">Transcription regulation</keyword>
<evidence type="ECO:0000256" key="3">
    <source>
        <dbReference type="ARBA" id="ARBA00017307"/>
    </source>
</evidence>
<dbReference type="InterPro" id="IPR037818">
    <property type="entry name" value="TAF8"/>
</dbReference>
<reference evidence="10" key="1">
    <citation type="submission" date="2016-07" db="EMBL/GenBank/DDBJ databases">
        <title>De novo transcriptome assembly of four accessions of the metal hyperaccumulator plant Noccaea caerulescens.</title>
        <authorList>
            <person name="Blande D."/>
            <person name="Halimaa P."/>
            <person name="Tervahauta A.I."/>
            <person name="Aarts M.G."/>
            <person name="Karenlampi S.O."/>
        </authorList>
    </citation>
    <scope>NUCLEOTIDE SEQUENCE</scope>
</reference>
<protein>
    <recommendedName>
        <fullName evidence="3">Transcription initiation factor TFIID subunit 8</fullName>
    </recommendedName>
</protein>
<dbReference type="CDD" id="cd00076">
    <property type="entry name" value="HFD_SF"/>
    <property type="match status" value="1"/>
</dbReference>
<sequence>MSAESTAREGDKRDLPASSSGCSGSYEFSLAAAKVAVAQVCESVGYEHFKDPALESLAGFAVQYILQLGKTATSLANLNGRSQCNVFDIALALEDLTGDVEEKISSESCSAGRSVKLREIIDFVNSSEEIPFPQPLPRFPVAISDRSWKMMMIPSFVDIGETPPGKHIPLWLPAFPDPHTYKETPMWIERASDPRGDKIEQARQRRKAERALLSLQRKLVCKKSSGNPVWGDMDAVKEEMREAESEVRCSMSSPSISGEKVESLNRDGLSVVEAFAPAMEAARDGFFDEVNTDWKKKKPDLLCKLRTEKKFLGEPLDLSLQMNGEDRPLSFVREEDRDDKRRRAEFILRQCMENPVDLNQL</sequence>
<feature type="coiled-coil region" evidence="7">
    <location>
        <begin position="198"/>
        <end position="253"/>
    </location>
</feature>
<feature type="region of interest" description="Disordered" evidence="8">
    <location>
        <begin position="1"/>
        <end position="20"/>
    </location>
</feature>
<dbReference type="SMART" id="SM00576">
    <property type="entry name" value="BTP"/>
    <property type="match status" value="1"/>
</dbReference>
<dbReference type="SUPFAM" id="SSF47113">
    <property type="entry name" value="Histone-fold"/>
    <property type="match status" value="1"/>
</dbReference>
<name>A0A1J3CXS4_NOCCA</name>
<dbReference type="CDD" id="cd08049">
    <property type="entry name" value="TAF8"/>
    <property type="match status" value="1"/>
</dbReference>
<dbReference type="InterPro" id="IPR019473">
    <property type="entry name" value="TFIID_su8_C"/>
</dbReference>
<dbReference type="GO" id="GO:0005669">
    <property type="term" value="C:transcription factor TFIID complex"/>
    <property type="evidence" value="ECO:0007669"/>
    <property type="project" value="InterPro"/>
</dbReference>
<keyword evidence="7" id="KW-0175">Coiled coil</keyword>
<evidence type="ECO:0000256" key="2">
    <source>
        <dbReference type="ARBA" id="ARBA00008767"/>
    </source>
</evidence>
<keyword evidence="10" id="KW-0648">Protein biosynthesis</keyword>
<dbReference type="PANTHER" id="PTHR46338">
    <property type="entry name" value="TRANSCRIPTION INITIATION FACTOR TFIID SUBUNIT 8"/>
    <property type="match status" value="1"/>
</dbReference>
<dbReference type="EMBL" id="GEVI01022059">
    <property type="protein sequence ID" value="JAU10261.1"/>
    <property type="molecule type" value="Transcribed_RNA"/>
</dbReference>
<organism evidence="10">
    <name type="scientific">Noccaea caerulescens</name>
    <name type="common">Alpine penny-cress</name>
    <name type="synonym">Thlaspi caerulescens</name>
    <dbReference type="NCBI Taxonomy" id="107243"/>
    <lineage>
        <taxon>Eukaryota</taxon>
        <taxon>Viridiplantae</taxon>
        <taxon>Streptophyta</taxon>
        <taxon>Embryophyta</taxon>
        <taxon>Tracheophyta</taxon>
        <taxon>Spermatophyta</taxon>
        <taxon>Magnoliopsida</taxon>
        <taxon>eudicotyledons</taxon>
        <taxon>Gunneridae</taxon>
        <taxon>Pentapetalae</taxon>
        <taxon>rosids</taxon>
        <taxon>malvids</taxon>
        <taxon>Brassicales</taxon>
        <taxon>Brassicaceae</taxon>
        <taxon>Coluteocarpeae</taxon>
        <taxon>Noccaea</taxon>
    </lineage>
</organism>
<dbReference type="Pfam" id="PF07524">
    <property type="entry name" value="Bromo_TP"/>
    <property type="match status" value="1"/>
</dbReference>
<comment type="subcellular location">
    <subcellularLocation>
        <location evidence="1">Nucleus</location>
    </subcellularLocation>
</comment>
<gene>
    <name evidence="10" type="ORF">GA_TR7672_c0_g1_i1_g.24913</name>
</gene>
<dbReference type="Pfam" id="PF10406">
    <property type="entry name" value="TAF8_C"/>
    <property type="match status" value="1"/>
</dbReference>
<dbReference type="AlphaFoldDB" id="A0A1J3CXS4"/>
<dbReference type="Gene3D" id="1.10.20.10">
    <property type="entry name" value="Histone, subunit A"/>
    <property type="match status" value="1"/>
</dbReference>